<sequence length="144" mass="16902">MSNFKIGQLYDQALAEMPKEEVQSNLEAICYEIEERSYTKNLTEEELEQRKDEYSTIGIKLSEINESKKEMMDSFKQKLKEPKLRSSELIKAIKFKSEQRYGKLFSVDDQESGMMYSFDTNGVCVDARPLTKEERQFKLKTVNQ</sequence>
<organism evidence="1 2">
    <name type="scientific">Thalassobellus suaedae</name>
    <dbReference type="NCBI Taxonomy" id="3074124"/>
    <lineage>
        <taxon>Bacteria</taxon>
        <taxon>Pseudomonadati</taxon>
        <taxon>Bacteroidota</taxon>
        <taxon>Flavobacteriia</taxon>
        <taxon>Flavobacteriales</taxon>
        <taxon>Flavobacteriaceae</taxon>
        <taxon>Thalassobellus</taxon>
    </lineage>
</organism>
<proteinExistence type="predicted"/>
<accession>A0ABY9XW33</accession>
<name>A0ABY9XW33_9FLAO</name>
<gene>
    <name evidence="1" type="ORF">RHP51_04735</name>
</gene>
<dbReference type="EMBL" id="CP134537">
    <property type="protein sequence ID" value="WNH10006.1"/>
    <property type="molecule type" value="Genomic_DNA"/>
</dbReference>
<reference evidence="1 2" key="1">
    <citation type="submission" date="2023-09" db="EMBL/GenBank/DDBJ databases">
        <title>Thalassobella suaedae gen. nov., sp. nov., a marine bacterium of the family Flavobacteriaceae isolated from a halophyte Suaeda japonica.</title>
        <authorList>
            <person name="Lee S.Y."/>
            <person name="Hwang C.Y."/>
        </authorList>
    </citation>
    <scope>NUCLEOTIDE SEQUENCE [LARGE SCALE GENOMIC DNA]</scope>
    <source>
        <strain evidence="1 2">HL-DH14</strain>
    </source>
</reference>
<dbReference type="Proteomes" id="UP001302806">
    <property type="component" value="Chromosome"/>
</dbReference>
<dbReference type="RefSeq" id="WP_415866355.1">
    <property type="nucleotide sequence ID" value="NZ_CP134537.1"/>
</dbReference>
<evidence type="ECO:0000313" key="1">
    <source>
        <dbReference type="EMBL" id="WNH10006.1"/>
    </source>
</evidence>
<protein>
    <submittedName>
        <fullName evidence="1">Uncharacterized protein</fullName>
    </submittedName>
</protein>
<evidence type="ECO:0000313" key="2">
    <source>
        <dbReference type="Proteomes" id="UP001302806"/>
    </source>
</evidence>